<accession>A0A8X7Z623</accession>
<comment type="catalytic activity">
    <reaction evidence="1">
        <text>S-ubiquitinyl-[E2 ubiquitin-conjugating enzyme]-L-cysteine + [acceptor protein]-L-lysine = [E2 ubiquitin-conjugating enzyme]-L-cysteine + N(6)-ubiquitinyl-[acceptor protein]-L-lysine.</text>
        <dbReference type="EC" id="2.3.2.27"/>
    </reaction>
</comment>
<keyword evidence="9" id="KW-1133">Transmembrane helix</keyword>
<evidence type="ECO:0000256" key="2">
    <source>
        <dbReference type="ARBA" id="ARBA00012483"/>
    </source>
</evidence>
<keyword evidence="5" id="KW-0863">Zinc-finger</keyword>
<reference evidence="10" key="1">
    <citation type="journal article" date="2020" name="bioRxiv">
        <title>Hybrid origin of Populus tomentosa Carr. identified through genome sequencing and phylogenomic analysis.</title>
        <authorList>
            <person name="An X."/>
            <person name="Gao K."/>
            <person name="Chen Z."/>
            <person name="Li J."/>
            <person name="Yang X."/>
            <person name="Yang X."/>
            <person name="Zhou J."/>
            <person name="Guo T."/>
            <person name="Zhao T."/>
            <person name="Huang S."/>
            <person name="Miao D."/>
            <person name="Khan W.U."/>
            <person name="Rao P."/>
            <person name="Ye M."/>
            <person name="Lei B."/>
            <person name="Liao W."/>
            <person name="Wang J."/>
            <person name="Ji L."/>
            <person name="Li Y."/>
            <person name="Guo B."/>
            <person name="Mustafa N.S."/>
            <person name="Li S."/>
            <person name="Yun Q."/>
            <person name="Keller S.R."/>
            <person name="Mao J."/>
            <person name="Zhang R."/>
            <person name="Strauss S.H."/>
        </authorList>
    </citation>
    <scope>NUCLEOTIDE SEQUENCE</scope>
    <source>
        <strain evidence="10">GM15</strain>
        <tissue evidence="10">Leaf</tissue>
    </source>
</reference>
<keyword evidence="7" id="KW-0862">Zinc</keyword>
<dbReference type="EMBL" id="JAAWWB010000020">
    <property type="protein sequence ID" value="KAG6757510.1"/>
    <property type="molecule type" value="Genomic_DNA"/>
</dbReference>
<dbReference type="AlphaFoldDB" id="A0A8X7Z623"/>
<keyword evidence="9" id="KW-0472">Membrane</keyword>
<dbReference type="PANTHER" id="PTHR46463:SF16">
    <property type="entry name" value="E3 UBIQUITIN-PROTEIN LIGASE RHF1A"/>
    <property type="match status" value="1"/>
</dbReference>
<keyword evidence="3" id="KW-0808">Transferase</keyword>
<feature type="transmembrane region" description="Helical" evidence="9">
    <location>
        <begin position="81"/>
        <end position="102"/>
    </location>
</feature>
<evidence type="ECO:0000256" key="9">
    <source>
        <dbReference type="SAM" id="Phobius"/>
    </source>
</evidence>
<evidence type="ECO:0000313" key="11">
    <source>
        <dbReference type="Proteomes" id="UP000886885"/>
    </source>
</evidence>
<dbReference type="GO" id="GO:0061630">
    <property type="term" value="F:ubiquitin protein ligase activity"/>
    <property type="evidence" value="ECO:0007669"/>
    <property type="project" value="UniProtKB-EC"/>
</dbReference>
<evidence type="ECO:0000256" key="4">
    <source>
        <dbReference type="ARBA" id="ARBA00022723"/>
    </source>
</evidence>
<comment type="caution">
    <text evidence="10">The sequence shown here is derived from an EMBL/GenBank/DDBJ whole genome shotgun (WGS) entry which is preliminary data.</text>
</comment>
<evidence type="ECO:0000256" key="6">
    <source>
        <dbReference type="ARBA" id="ARBA00022786"/>
    </source>
</evidence>
<evidence type="ECO:0000256" key="3">
    <source>
        <dbReference type="ARBA" id="ARBA00022679"/>
    </source>
</evidence>
<dbReference type="OrthoDB" id="8062037at2759"/>
<organism evidence="10 11">
    <name type="scientific">Populus tomentosa</name>
    <name type="common">Chinese white poplar</name>
    <dbReference type="NCBI Taxonomy" id="118781"/>
    <lineage>
        <taxon>Eukaryota</taxon>
        <taxon>Viridiplantae</taxon>
        <taxon>Streptophyta</taxon>
        <taxon>Embryophyta</taxon>
        <taxon>Tracheophyta</taxon>
        <taxon>Spermatophyta</taxon>
        <taxon>Magnoliopsida</taxon>
        <taxon>eudicotyledons</taxon>
        <taxon>Gunneridae</taxon>
        <taxon>Pentapetalae</taxon>
        <taxon>rosids</taxon>
        <taxon>fabids</taxon>
        <taxon>Malpighiales</taxon>
        <taxon>Salicaceae</taxon>
        <taxon>Saliceae</taxon>
        <taxon>Populus</taxon>
    </lineage>
</organism>
<dbReference type="Proteomes" id="UP000886885">
    <property type="component" value="Chromosome 10D"/>
</dbReference>
<name>A0A8X7Z623_POPTO</name>
<keyword evidence="11" id="KW-1185">Reference proteome</keyword>
<evidence type="ECO:0000256" key="7">
    <source>
        <dbReference type="ARBA" id="ARBA00022833"/>
    </source>
</evidence>
<sequence length="517" mass="56850">MANFTSLTSSFSDSPMVSAAAASSSSSSSSLGAGVDDAFEDDSCSICLDPFTAQEPATVFYTITLSIFFFENNVILWTGKYLNFLVIVVVLAVDLHISKHCLFNFPFLSGKGKKKRLFDHNLSNVIALALFLNMIVCDGLLSLGFKFTIDLWTCFLSQVTCCNHEYHLQCILEWSQRSKECPICWQLLVLKDHASQELLAAVETERLLRTRNSTPASMIVPHLDDDYDVEQDSYSDDSDFDEHIMQHLAAAASSRDHHVHERERQRSNRLGPSQVIAFNSPEHVATVQQTCTSPEEGQTLIHGSSVINSPTPDTLSVNIQNLSSVTPPDVNQVSTTAVNSPFKPRILFRQPPTDTPEGQGSPEVLSLSDSIKSKWFAASARYKESLSKSTRGIKEKLVARNNSVKELSKEVQREMSAGIAGVARMIERLDLTSNRTGPSMSDSGFTGGTSNFSWKGKGVEQNIIAQALAKTSEEIDRDTSLGASSHASGTVQARVEISHVQVWKPLKNVLIYPPLPK</sequence>
<evidence type="ECO:0000256" key="8">
    <source>
        <dbReference type="SAM" id="MobiDB-lite"/>
    </source>
</evidence>
<evidence type="ECO:0000256" key="1">
    <source>
        <dbReference type="ARBA" id="ARBA00000900"/>
    </source>
</evidence>
<dbReference type="PANTHER" id="PTHR46463">
    <property type="entry name" value="ZINC FINGER, RING/FYVE/PHD-TYPE"/>
    <property type="match status" value="1"/>
</dbReference>
<evidence type="ECO:0000256" key="5">
    <source>
        <dbReference type="ARBA" id="ARBA00022771"/>
    </source>
</evidence>
<proteinExistence type="predicted"/>
<feature type="compositionally biased region" description="Basic and acidic residues" evidence="8">
    <location>
        <begin position="254"/>
        <end position="266"/>
    </location>
</feature>
<gene>
    <name evidence="10" type="ORF">POTOM_037822</name>
</gene>
<protein>
    <recommendedName>
        <fullName evidence="2">RING-type E3 ubiquitin transferase</fullName>
        <ecNumber evidence="2">2.3.2.27</ecNumber>
    </recommendedName>
</protein>
<dbReference type="GO" id="GO:0008270">
    <property type="term" value="F:zinc ion binding"/>
    <property type="evidence" value="ECO:0007669"/>
    <property type="project" value="UniProtKB-KW"/>
</dbReference>
<dbReference type="EC" id="2.3.2.27" evidence="2"/>
<keyword evidence="4" id="KW-0479">Metal-binding</keyword>
<keyword evidence="9" id="KW-0812">Transmembrane</keyword>
<feature type="region of interest" description="Disordered" evidence="8">
    <location>
        <begin position="252"/>
        <end position="272"/>
    </location>
</feature>
<keyword evidence="6" id="KW-0833">Ubl conjugation pathway</keyword>
<feature type="transmembrane region" description="Helical" evidence="9">
    <location>
        <begin position="122"/>
        <end position="145"/>
    </location>
</feature>
<evidence type="ECO:0000313" key="10">
    <source>
        <dbReference type="EMBL" id="KAG6757510.1"/>
    </source>
</evidence>